<dbReference type="AlphaFoldDB" id="A0A9Q5DER3"/>
<evidence type="ECO:0000256" key="7">
    <source>
        <dbReference type="RuleBase" id="RU003991"/>
    </source>
</evidence>
<keyword evidence="5" id="KW-0234">DNA repair</keyword>
<evidence type="ECO:0000256" key="1">
    <source>
        <dbReference type="ARBA" id="ARBA00007484"/>
    </source>
</evidence>
<dbReference type="GO" id="GO:0003887">
    <property type="term" value="F:DNA-directed DNA polymerase activity"/>
    <property type="evidence" value="ECO:0007669"/>
    <property type="project" value="UniProtKB-EC"/>
</dbReference>
<dbReference type="PANTHER" id="PTHR33516:SF2">
    <property type="entry name" value="LEXA REPRESSOR-RELATED"/>
    <property type="match status" value="1"/>
</dbReference>
<keyword evidence="2" id="KW-0227">DNA damage</keyword>
<evidence type="ECO:0000313" key="9">
    <source>
        <dbReference type="EMBL" id="NSL90405.1"/>
    </source>
</evidence>
<comment type="caution">
    <text evidence="9">The sequence shown here is derived from an EMBL/GenBank/DDBJ whole genome shotgun (WGS) entry which is preliminary data.</text>
</comment>
<keyword evidence="10" id="KW-1185">Reference proteome</keyword>
<dbReference type="Pfam" id="PF00717">
    <property type="entry name" value="Peptidase_S24"/>
    <property type="match status" value="1"/>
</dbReference>
<dbReference type="InterPro" id="IPR050077">
    <property type="entry name" value="LexA_repressor"/>
</dbReference>
<reference evidence="9" key="1">
    <citation type="submission" date="2020-05" db="EMBL/GenBank/DDBJ databases">
        <title>Chitinophaga laudate sp. nov., isolated from a tropical peat swamp.</title>
        <authorList>
            <person name="Goh C.B.S."/>
            <person name="Lee M.S."/>
            <person name="Parimannan S."/>
            <person name="Pasbakhsh P."/>
            <person name="Yule C.M."/>
            <person name="Rajandas H."/>
            <person name="Loke S."/>
            <person name="Croft L."/>
            <person name="Tan J.B.L."/>
        </authorList>
    </citation>
    <scope>NUCLEOTIDE SEQUENCE</scope>
    <source>
        <strain evidence="9">Mgbs1</strain>
    </source>
</reference>
<sequence length="136" mass="14866">MEALKLSELNMTLPFFDINTGIPSPAPDEIAEIDLSRTLHPNPGASFIIRVKGDSMSAANIPDGCLAVVDRALKPSTGDIIAGVLDGEFTIKRLVKAGRHWVLHPENPFYKPFVIAEDTEFQVWGVVTAVIVDIRK</sequence>
<dbReference type="GO" id="GO:0006355">
    <property type="term" value="P:regulation of DNA-templated transcription"/>
    <property type="evidence" value="ECO:0007669"/>
    <property type="project" value="InterPro"/>
</dbReference>
<organism evidence="9 10">
    <name type="scientific">Chitinophaga solisilvae</name>
    <dbReference type="NCBI Taxonomy" id="1233460"/>
    <lineage>
        <taxon>Bacteria</taxon>
        <taxon>Pseudomonadati</taxon>
        <taxon>Bacteroidota</taxon>
        <taxon>Chitinophagia</taxon>
        <taxon>Chitinophagales</taxon>
        <taxon>Chitinophagaceae</taxon>
        <taxon>Chitinophaga</taxon>
    </lineage>
</organism>
<dbReference type="RefSeq" id="WP_160713638.1">
    <property type="nucleotide sequence ID" value="NZ_JAABOK010000005.1"/>
</dbReference>
<dbReference type="GO" id="GO:0009432">
    <property type="term" value="P:SOS response"/>
    <property type="evidence" value="ECO:0007669"/>
    <property type="project" value="UniProtKB-KW"/>
</dbReference>
<evidence type="ECO:0000256" key="2">
    <source>
        <dbReference type="ARBA" id="ARBA00022763"/>
    </source>
</evidence>
<proteinExistence type="inferred from homology"/>
<dbReference type="GO" id="GO:0016787">
    <property type="term" value="F:hydrolase activity"/>
    <property type="evidence" value="ECO:0007669"/>
    <property type="project" value="UniProtKB-KW"/>
</dbReference>
<gene>
    <name evidence="9" type="primary">umuD</name>
    <name evidence="9" type="ORF">ECE50_026520</name>
</gene>
<dbReference type="PRINTS" id="PR00726">
    <property type="entry name" value="LEXASERPTASE"/>
</dbReference>
<evidence type="ECO:0000256" key="3">
    <source>
        <dbReference type="ARBA" id="ARBA00022801"/>
    </source>
</evidence>
<comment type="similarity">
    <text evidence="1 7">Belongs to the peptidase S24 family.</text>
</comment>
<evidence type="ECO:0000313" key="10">
    <source>
        <dbReference type="Proteomes" id="UP000281028"/>
    </source>
</evidence>
<dbReference type="InterPro" id="IPR015927">
    <property type="entry name" value="Peptidase_S24_S26A/B/C"/>
</dbReference>
<keyword evidence="4 7" id="KW-0068">Autocatalytic cleavage</keyword>
<dbReference type="NCBIfam" id="NF007621">
    <property type="entry name" value="PRK10276.1"/>
    <property type="match status" value="1"/>
</dbReference>
<feature type="domain" description="Peptidase S24/S26A/S26B/S26C" evidence="8">
    <location>
        <begin position="17"/>
        <end position="127"/>
    </location>
</feature>
<dbReference type="Proteomes" id="UP000281028">
    <property type="component" value="Unassembled WGS sequence"/>
</dbReference>
<dbReference type="PANTHER" id="PTHR33516">
    <property type="entry name" value="LEXA REPRESSOR"/>
    <property type="match status" value="1"/>
</dbReference>
<accession>A0A9Q5DER3</accession>
<keyword evidence="3 7" id="KW-0378">Hydrolase</keyword>
<dbReference type="InterPro" id="IPR039418">
    <property type="entry name" value="LexA-like"/>
</dbReference>
<keyword evidence="6" id="KW-0742">SOS response</keyword>
<name>A0A9Q5DER3_9BACT</name>
<dbReference type="SUPFAM" id="SSF51306">
    <property type="entry name" value="LexA/Signal peptidase"/>
    <property type="match status" value="1"/>
</dbReference>
<dbReference type="Gene3D" id="2.10.109.10">
    <property type="entry name" value="Umud Fragment, subunit A"/>
    <property type="match status" value="1"/>
</dbReference>
<evidence type="ECO:0000256" key="4">
    <source>
        <dbReference type="ARBA" id="ARBA00022813"/>
    </source>
</evidence>
<dbReference type="GO" id="GO:0003677">
    <property type="term" value="F:DNA binding"/>
    <property type="evidence" value="ECO:0007669"/>
    <property type="project" value="InterPro"/>
</dbReference>
<dbReference type="GO" id="GO:0006281">
    <property type="term" value="P:DNA repair"/>
    <property type="evidence" value="ECO:0007669"/>
    <property type="project" value="UniProtKB-KW"/>
</dbReference>
<protein>
    <submittedName>
        <fullName evidence="9">Translesion error-prone DNA polymerase V autoproteolytic subunit</fullName>
        <ecNumber evidence="9">2.7.7.7</ecNumber>
    </submittedName>
</protein>
<dbReference type="EC" id="2.7.7.7" evidence="9"/>
<dbReference type="CDD" id="cd06529">
    <property type="entry name" value="S24_LexA-like"/>
    <property type="match status" value="1"/>
</dbReference>
<dbReference type="InterPro" id="IPR006197">
    <property type="entry name" value="Peptidase_S24_LexA"/>
</dbReference>
<keyword evidence="9" id="KW-0808">Transferase</keyword>
<evidence type="ECO:0000256" key="5">
    <source>
        <dbReference type="ARBA" id="ARBA00023204"/>
    </source>
</evidence>
<keyword evidence="9" id="KW-0548">Nucleotidyltransferase</keyword>
<evidence type="ECO:0000256" key="6">
    <source>
        <dbReference type="ARBA" id="ARBA00023236"/>
    </source>
</evidence>
<dbReference type="EMBL" id="RIAR02000001">
    <property type="protein sequence ID" value="NSL90405.1"/>
    <property type="molecule type" value="Genomic_DNA"/>
</dbReference>
<evidence type="ECO:0000259" key="8">
    <source>
        <dbReference type="Pfam" id="PF00717"/>
    </source>
</evidence>
<dbReference type="InterPro" id="IPR036286">
    <property type="entry name" value="LexA/Signal_pep-like_sf"/>
</dbReference>